<dbReference type="Proteomes" id="UP000321822">
    <property type="component" value="Unassembled WGS sequence"/>
</dbReference>
<gene>
    <name evidence="2" type="ORF">ESZ36_08475</name>
</gene>
<name>A0A5C6QHZ4_9GAMM</name>
<comment type="caution">
    <text evidence="2">The sequence shown here is derived from an EMBL/GenBank/DDBJ whole genome shotgun (WGS) entry which is preliminary data.</text>
</comment>
<dbReference type="AlphaFoldDB" id="A0A5C6QHZ4"/>
<dbReference type="RefSeq" id="WP_146786310.1">
    <property type="nucleotide sequence ID" value="NZ_VOLT01000004.1"/>
</dbReference>
<dbReference type="InterPro" id="IPR009492">
    <property type="entry name" value="TniQ"/>
</dbReference>
<proteinExistence type="predicted"/>
<sequence>MLNNTVEKLEFAVRPRPNHAESAQGFLLRLAVSNGRYELSKLAEAIDYKYKPSSFVLGGADVESFLLALSGALRLSGHDLVSSFSMSIDIEDNRRAVNEIRLPTPKVCPSCMIHDDSRYIKEPWEYAHHTHCEEHNVVLVDRCPRCTEPLSWNGDIFQGCSCCGYRWESYQTVTQSLPIYQTICNELTDLELKEYLAALYQNLIFVSRPFDLSFDKFKQLPKDLINIPYLFELAFQLTISDEAKADWEEMRLSHFKADTNLNSLDDHSLQVLAQLPSSNVSTGFLKDKAQSKPEQCMLPIRQRVMVSSLRIRNSDSVRDYQYQISLGRAAKLLGVDKKTINALVELDLVSAYSGSVASRARIVSGSSVAKLISMIIEHSLNIDNQEDKLISLKELMKGLPYFNCDLSSLVMLIVTNKCQTYLDKKNTFSIPYLFVNREEIAFHLEQYFVESIRYDLSRNKLQQLCILKPHQFIELKNTFNLQETGPVASLAKLNPVQISSFFEQHILINRWAKIAGVKLRSVIQFLKCEPDITSNSILEHQDIYIYEKSDELFDSLTRYLIYHKGEVHFLANICI</sequence>
<feature type="domain" description="TniQ" evidence="1">
    <location>
        <begin position="13"/>
        <end position="139"/>
    </location>
</feature>
<protein>
    <recommendedName>
        <fullName evidence="1">TniQ domain-containing protein</fullName>
    </recommendedName>
</protein>
<keyword evidence="3" id="KW-1185">Reference proteome</keyword>
<evidence type="ECO:0000259" key="1">
    <source>
        <dbReference type="Pfam" id="PF06527"/>
    </source>
</evidence>
<dbReference type="Pfam" id="PF06527">
    <property type="entry name" value="TniQ"/>
    <property type="match status" value="1"/>
</dbReference>
<evidence type="ECO:0000313" key="2">
    <source>
        <dbReference type="EMBL" id="TWX68519.1"/>
    </source>
</evidence>
<dbReference type="OrthoDB" id="6917259at2"/>
<organism evidence="2 3">
    <name type="scientific">Colwellia demingiae</name>
    <dbReference type="NCBI Taxonomy" id="89401"/>
    <lineage>
        <taxon>Bacteria</taxon>
        <taxon>Pseudomonadati</taxon>
        <taxon>Pseudomonadota</taxon>
        <taxon>Gammaproteobacteria</taxon>
        <taxon>Alteromonadales</taxon>
        <taxon>Colwelliaceae</taxon>
        <taxon>Colwellia</taxon>
    </lineage>
</organism>
<evidence type="ECO:0000313" key="3">
    <source>
        <dbReference type="Proteomes" id="UP000321822"/>
    </source>
</evidence>
<accession>A0A5C6QHZ4</accession>
<dbReference type="EMBL" id="VOLT01000004">
    <property type="protein sequence ID" value="TWX68519.1"/>
    <property type="molecule type" value="Genomic_DNA"/>
</dbReference>
<reference evidence="2 3" key="1">
    <citation type="submission" date="2019-07" db="EMBL/GenBank/DDBJ databases">
        <title>Genomes of sea-ice associated Colwellia species.</title>
        <authorList>
            <person name="Bowman J.P."/>
        </authorList>
    </citation>
    <scope>NUCLEOTIDE SEQUENCE [LARGE SCALE GENOMIC DNA]</scope>
    <source>
        <strain evidence="2 3">ACAM 459</strain>
    </source>
</reference>